<protein>
    <submittedName>
        <fullName evidence="2">Uncharacterized protein</fullName>
    </submittedName>
</protein>
<keyword evidence="3" id="KW-1185">Reference proteome</keyword>
<reference evidence="2 3" key="1">
    <citation type="submission" date="2021-06" db="EMBL/GenBank/DDBJ databases">
        <authorList>
            <person name="Palmer J.M."/>
        </authorList>
    </citation>
    <scope>NUCLEOTIDE SEQUENCE [LARGE SCALE GENOMIC DNA]</scope>
    <source>
        <strain evidence="2 3">XC_2019</strain>
        <tissue evidence="2">Muscle</tissue>
    </source>
</reference>
<sequence length="224" mass="25730">MSASLYTFSFTFLKALLLRLPKKECFYRNSLAAGEARRAPQQFYSFFGFVLCASGRSGRPVCTSRKETHFISSQPDSSMLYKLSMKNLKVLFCIYLFLIHACVTVLIGDSKKIKQESGDRGGDASRDWQVANLKLDRWLVGNSQIRSLCKWLMVNSSMPWKLQSKAEGLNLEVYHQKSRAKKSISYDTARYFCCPFRLQESEREQQFQQAIVAIQIALDINIRC</sequence>
<keyword evidence="1" id="KW-0812">Transmembrane</keyword>
<evidence type="ECO:0000256" key="1">
    <source>
        <dbReference type="SAM" id="Phobius"/>
    </source>
</evidence>
<gene>
    <name evidence="2" type="ORF">XENOCAPTIV_030311</name>
</gene>
<evidence type="ECO:0000313" key="3">
    <source>
        <dbReference type="Proteomes" id="UP001434883"/>
    </source>
</evidence>
<keyword evidence="1" id="KW-1133">Transmembrane helix</keyword>
<dbReference type="Proteomes" id="UP001434883">
    <property type="component" value="Unassembled WGS sequence"/>
</dbReference>
<feature type="transmembrane region" description="Helical" evidence="1">
    <location>
        <begin position="88"/>
        <end position="107"/>
    </location>
</feature>
<accession>A0ABV0S4J2</accession>
<name>A0ABV0S4J2_9TELE</name>
<organism evidence="2 3">
    <name type="scientific">Xenoophorus captivus</name>
    <dbReference type="NCBI Taxonomy" id="1517983"/>
    <lineage>
        <taxon>Eukaryota</taxon>
        <taxon>Metazoa</taxon>
        <taxon>Chordata</taxon>
        <taxon>Craniata</taxon>
        <taxon>Vertebrata</taxon>
        <taxon>Euteleostomi</taxon>
        <taxon>Actinopterygii</taxon>
        <taxon>Neopterygii</taxon>
        <taxon>Teleostei</taxon>
        <taxon>Neoteleostei</taxon>
        <taxon>Acanthomorphata</taxon>
        <taxon>Ovalentaria</taxon>
        <taxon>Atherinomorphae</taxon>
        <taxon>Cyprinodontiformes</taxon>
        <taxon>Goodeidae</taxon>
        <taxon>Xenoophorus</taxon>
    </lineage>
</organism>
<keyword evidence="1" id="KW-0472">Membrane</keyword>
<proteinExistence type="predicted"/>
<comment type="caution">
    <text evidence="2">The sequence shown here is derived from an EMBL/GenBank/DDBJ whole genome shotgun (WGS) entry which is preliminary data.</text>
</comment>
<evidence type="ECO:0000313" key="2">
    <source>
        <dbReference type="EMBL" id="MEQ2215296.1"/>
    </source>
</evidence>
<dbReference type="EMBL" id="JAHRIN010068148">
    <property type="protein sequence ID" value="MEQ2215296.1"/>
    <property type="molecule type" value="Genomic_DNA"/>
</dbReference>